<evidence type="ECO:0000256" key="3">
    <source>
        <dbReference type="ARBA" id="ARBA00022448"/>
    </source>
</evidence>
<gene>
    <name evidence="9 14" type="primary">atpC</name>
    <name evidence="14" type="ORF">LKE05_09655</name>
</gene>
<keyword evidence="5 9" id="KW-0406">Ion transport</keyword>
<keyword evidence="7 9" id="KW-0139">CF(1)</keyword>
<dbReference type="InterPro" id="IPR020546">
    <property type="entry name" value="ATP_synth_F1_dsu/esu_N"/>
</dbReference>
<dbReference type="PANTHER" id="PTHR13822">
    <property type="entry name" value="ATP SYNTHASE DELTA/EPSILON CHAIN"/>
    <property type="match status" value="1"/>
</dbReference>
<evidence type="ECO:0000256" key="6">
    <source>
        <dbReference type="ARBA" id="ARBA00023136"/>
    </source>
</evidence>
<dbReference type="GO" id="GO:0045259">
    <property type="term" value="C:proton-transporting ATP synthase complex"/>
    <property type="evidence" value="ECO:0007669"/>
    <property type="project" value="UniProtKB-KW"/>
</dbReference>
<name>A0AAE3DZ24_9FIRM</name>
<dbReference type="RefSeq" id="WP_308456682.1">
    <property type="nucleotide sequence ID" value="NZ_JAJEQM010000013.1"/>
</dbReference>
<comment type="caution">
    <text evidence="14">The sequence shown here is derived from an EMBL/GenBank/DDBJ whole genome shotgun (WGS) entry which is preliminary data.</text>
</comment>
<evidence type="ECO:0000313" key="15">
    <source>
        <dbReference type="Proteomes" id="UP001198242"/>
    </source>
</evidence>
<dbReference type="Gene3D" id="1.20.5.440">
    <property type="entry name" value="ATP synthase delta/epsilon subunit, C-terminal domain"/>
    <property type="match status" value="1"/>
</dbReference>
<evidence type="ECO:0000256" key="5">
    <source>
        <dbReference type="ARBA" id="ARBA00023065"/>
    </source>
</evidence>
<dbReference type="SUPFAM" id="SSF51344">
    <property type="entry name" value="Epsilon subunit of F1F0-ATP synthase N-terminal domain"/>
    <property type="match status" value="1"/>
</dbReference>
<dbReference type="NCBIfam" id="TIGR01216">
    <property type="entry name" value="ATP_synt_epsi"/>
    <property type="match status" value="1"/>
</dbReference>
<reference evidence="14 15" key="1">
    <citation type="submission" date="2021-10" db="EMBL/GenBank/DDBJ databases">
        <title>Anaerobic single-cell dispensing facilitates the cultivation of human gut bacteria.</title>
        <authorList>
            <person name="Afrizal A."/>
        </authorList>
    </citation>
    <scope>NUCLEOTIDE SEQUENCE [LARGE SCALE GENOMIC DNA]</scope>
    <source>
        <strain evidence="14 15">CLA-AA-H232</strain>
    </source>
</reference>
<evidence type="ECO:0000259" key="12">
    <source>
        <dbReference type="Pfam" id="PF00401"/>
    </source>
</evidence>
<feature type="domain" description="ATP synthase epsilon subunit C-terminal" evidence="12">
    <location>
        <begin position="86"/>
        <end position="128"/>
    </location>
</feature>
<dbReference type="InterPro" id="IPR020547">
    <property type="entry name" value="ATP_synth_F1_esu_C"/>
</dbReference>
<dbReference type="CDD" id="cd12152">
    <property type="entry name" value="F1-ATPase_delta"/>
    <property type="match status" value="1"/>
</dbReference>
<dbReference type="EMBL" id="JAJEQM010000013">
    <property type="protein sequence ID" value="MCC2211051.1"/>
    <property type="molecule type" value="Genomic_DNA"/>
</dbReference>
<dbReference type="InterPro" id="IPR001469">
    <property type="entry name" value="ATP_synth_F1_dsu/esu"/>
</dbReference>
<dbReference type="GO" id="GO:0005886">
    <property type="term" value="C:plasma membrane"/>
    <property type="evidence" value="ECO:0007669"/>
    <property type="project" value="UniProtKB-SubCell"/>
</dbReference>
<dbReference type="InterPro" id="IPR036771">
    <property type="entry name" value="ATPsynth_dsu/esu_N"/>
</dbReference>
<evidence type="ECO:0000256" key="9">
    <source>
        <dbReference type="HAMAP-Rule" id="MF_00530"/>
    </source>
</evidence>
<evidence type="ECO:0000256" key="4">
    <source>
        <dbReference type="ARBA" id="ARBA00022475"/>
    </source>
</evidence>
<sequence>MNTFHLQIVTPDGLMFDGDAEKLLVRTTEGDVGIMSGHCDYVTPVDTGVAKVTTNGDVRTAACSGGLLNVKKGTVRLVASTFEWSEDIDVERALRAKEAAEKKIKEASDYEERAAEIKLKRALTRIRVGEGK</sequence>
<dbReference type="HAMAP" id="MF_00530">
    <property type="entry name" value="ATP_synth_epsil_bac"/>
    <property type="match status" value="1"/>
</dbReference>
<comment type="subcellular location">
    <subcellularLocation>
        <location evidence="1 9">Cell membrane</location>
        <topology evidence="1 9">Peripheral membrane protein</topology>
    </subcellularLocation>
</comment>
<keyword evidence="11" id="KW-0175">Coiled coil</keyword>
<evidence type="ECO:0000256" key="11">
    <source>
        <dbReference type="SAM" id="Coils"/>
    </source>
</evidence>
<dbReference type="SUPFAM" id="SSF46604">
    <property type="entry name" value="Epsilon subunit of F1F0-ATP synthase C-terminal domain"/>
    <property type="match status" value="1"/>
</dbReference>
<feature type="coiled-coil region" evidence="11">
    <location>
        <begin position="90"/>
        <end position="120"/>
    </location>
</feature>
<evidence type="ECO:0000256" key="8">
    <source>
        <dbReference type="ARBA" id="ARBA00023310"/>
    </source>
</evidence>
<evidence type="ECO:0000256" key="1">
    <source>
        <dbReference type="ARBA" id="ARBA00004202"/>
    </source>
</evidence>
<dbReference type="GO" id="GO:0046933">
    <property type="term" value="F:proton-transporting ATP synthase activity, rotational mechanism"/>
    <property type="evidence" value="ECO:0007669"/>
    <property type="project" value="UniProtKB-UniRule"/>
</dbReference>
<organism evidence="14 15">
    <name type="scientific">Hominilimicola fabiformis</name>
    <dbReference type="NCBI Taxonomy" id="2885356"/>
    <lineage>
        <taxon>Bacteria</taxon>
        <taxon>Bacillati</taxon>
        <taxon>Bacillota</taxon>
        <taxon>Clostridia</taxon>
        <taxon>Eubacteriales</taxon>
        <taxon>Oscillospiraceae</taxon>
        <taxon>Hominilimicola</taxon>
    </lineage>
</organism>
<evidence type="ECO:0000313" key="14">
    <source>
        <dbReference type="EMBL" id="MCC2211051.1"/>
    </source>
</evidence>
<dbReference type="Gene3D" id="2.60.15.10">
    <property type="entry name" value="F0F1 ATP synthase delta/epsilon subunit, N-terminal"/>
    <property type="match status" value="1"/>
</dbReference>
<dbReference type="PANTHER" id="PTHR13822:SF10">
    <property type="entry name" value="ATP SYNTHASE EPSILON CHAIN, CHLOROPLASTIC"/>
    <property type="match status" value="1"/>
</dbReference>
<evidence type="ECO:0000256" key="2">
    <source>
        <dbReference type="ARBA" id="ARBA00005712"/>
    </source>
</evidence>
<feature type="domain" description="ATP synthase F1 complex delta/epsilon subunit N-terminal" evidence="13">
    <location>
        <begin position="4"/>
        <end position="81"/>
    </location>
</feature>
<dbReference type="Proteomes" id="UP001198242">
    <property type="component" value="Unassembled WGS sequence"/>
</dbReference>
<dbReference type="Pfam" id="PF00401">
    <property type="entry name" value="ATP-synt_DE"/>
    <property type="match status" value="1"/>
</dbReference>
<keyword evidence="6 9" id="KW-0472">Membrane</keyword>
<accession>A0AAE3DZ24</accession>
<evidence type="ECO:0000256" key="7">
    <source>
        <dbReference type="ARBA" id="ARBA00023196"/>
    </source>
</evidence>
<keyword evidence="8 9" id="KW-0066">ATP synthesis</keyword>
<evidence type="ECO:0000256" key="10">
    <source>
        <dbReference type="RuleBase" id="RU003656"/>
    </source>
</evidence>
<evidence type="ECO:0000259" key="13">
    <source>
        <dbReference type="Pfam" id="PF02823"/>
    </source>
</evidence>
<dbReference type="AlphaFoldDB" id="A0AAE3DZ24"/>
<protein>
    <recommendedName>
        <fullName evidence="9">ATP synthase epsilon chain</fullName>
    </recommendedName>
    <alternativeName>
        <fullName evidence="9">ATP synthase F1 sector epsilon subunit</fullName>
    </alternativeName>
    <alternativeName>
        <fullName evidence="9">F-ATPase epsilon subunit</fullName>
    </alternativeName>
</protein>
<keyword evidence="9" id="KW-0375">Hydrogen ion transport</keyword>
<comment type="function">
    <text evidence="9">Produces ATP from ADP in the presence of a proton gradient across the membrane.</text>
</comment>
<dbReference type="GO" id="GO:0005524">
    <property type="term" value="F:ATP binding"/>
    <property type="evidence" value="ECO:0007669"/>
    <property type="project" value="UniProtKB-UniRule"/>
</dbReference>
<proteinExistence type="inferred from homology"/>
<comment type="subunit">
    <text evidence="9 10">F-type ATPases have 2 components, CF(1) - the catalytic core - and CF(0) - the membrane proton channel. CF(1) has five subunits: alpha(3), beta(3), gamma(1), delta(1), epsilon(1). CF(0) has three main subunits: a, b and c.</text>
</comment>
<keyword evidence="4 9" id="KW-1003">Cell membrane</keyword>
<keyword evidence="3 9" id="KW-0813">Transport</keyword>
<dbReference type="InterPro" id="IPR036794">
    <property type="entry name" value="ATP_F1_dsu/esu_C_sf"/>
</dbReference>
<comment type="similarity">
    <text evidence="2 9 10">Belongs to the ATPase epsilon chain family.</text>
</comment>
<keyword evidence="15" id="KW-1185">Reference proteome</keyword>
<dbReference type="Pfam" id="PF02823">
    <property type="entry name" value="ATP-synt_DE_N"/>
    <property type="match status" value="1"/>
</dbReference>